<feature type="transmembrane region" description="Helical" evidence="10">
    <location>
        <begin position="89"/>
        <end position="107"/>
    </location>
</feature>
<keyword evidence="3 10" id="KW-0812">Transmembrane</keyword>
<protein>
    <recommendedName>
        <fullName evidence="10">Palmitoyltransferase</fullName>
        <ecNumber evidence="10">2.3.1.225</ecNumber>
    </recommendedName>
</protein>
<evidence type="ECO:0000313" key="12">
    <source>
        <dbReference type="Proteomes" id="UP000694867"/>
    </source>
</evidence>
<comment type="similarity">
    <text evidence="10">Belongs to the DHHC palmitoyltransferase family.</text>
</comment>
<evidence type="ECO:0000256" key="3">
    <source>
        <dbReference type="ARBA" id="ARBA00022692"/>
    </source>
</evidence>
<comment type="catalytic activity">
    <reaction evidence="10">
        <text>L-cysteinyl-[protein] + hexadecanoyl-CoA = S-hexadecanoyl-L-cysteinyl-[protein] + CoA</text>
        <dbReference type="Rhea" id="RHEA:36683"/>
        <dbReference type="Rhea" id="RHEA-COMP:10131"/>
        <dbReference type="Rhea" id="RHEA-COMP:11032"/>
        <dbReference type="ChEBI" id="CHEBI:29950"/>
        <dbReference type="ChEBI" id="CHEBI:57287"/>
        <dbReference type="ChEBI" id="CHEBI:57379"/>
        <dbReference type="ChEBI" id="CHEBI:74151"/>
        <dbReference type="EC" id="2.3.1.225"/>
    </reaction>
</comment>
<evidence type="ECO:0000256" key="9">
    <source>
        <dbReference type="ARBA" id="ARBA00023315"/>
    </source>
</evidence>
<evidence type="ECO:0000313" key="13">
    <source>
        <dbReference type="RefSeq" id="XP_003744810.1"/>
    </source>
</evidence>
<accession>A0AAJ6QV09</accession>
<dbReference type="PANTHER" id="PTHR22883:SF475">
    <property type="entry name" value="PALMITOYLTRANSFERASE ZDHHC23"/>
    <property type="match status" value="1"/>
</dbReference>
<gene>
    <name evidence="13" type="primary">LOC100899282</name>
</gene>
<keyword evidence="4 10" id="KW-1133">Transmembrane helix</keyword>
<comment type="domain">
    <text evidence="10">The DHHC domain is required for palmitoyltransferase activity.</text>
</comment>
<dbReference type="InterPro" id="IPR039859">
    <property type="entry name" value="PFA4/ZDH16/20/ERF2-like"/>
</dbReference>
<dbReference type="InterPro" id="IPR001594">
    <property type="entry name" value="Palmitoyltrfase_DHHC"/>
</dbReference>
<feature type="transmembrane region" description="Helical" evidence="10">
    <location>
        <begin position="240"/>
        <end position="268"/>
    </location>
</feature>
<dbReference type="AlphaFoldDB" id="A0AAJ6QV09"/>
<evidence type="ECO:0000256" key="1">
    <source>
        <dbReference type="ARBA" id="ARBA00004166"/>
    </source>
</evidence>
<feature type="domain" description="Palmitoyltransferase DHHC" evidence="11">
    <location>
        <begin position="197"/>
        <end position="326"/>
    </location>
</feature>
<name>A0AAJ6QV09_9ACAR</name>
<feature type="transmembrane region" description="Helical" evidence="10">
    <location>
        <begin position="119"/>
        <end position="139"/>
    </location>
</feature>
<evidence type="ECO:0000256" key="2">
    <source>
        <dbReference type="ARBA" id="ARBA00022679"/>
    </source>
</evidence>
<keyword evidence="7" id="KW-0564">Palmitate</keyword>
<evidence type="ECO:0000256" key="4">
    <source>
        <dbReference type="ARBA" id="ARBA00022989"/>
    </source>
</evidence>
<keyword evidence="6 10" id="KW-0472">Membrane</keyword>
<evidence type="ECO:0000256" key="5">
    <source>
        <dbReference type="ARBA" id="ARBA00023034"/>
    </source>
</evidence>
<dbReference type="GO" id="GO:0005794">
    <property type="term" value="C:Golgi apparatus"/>
    <property type="evidence" value="ECO:0007669"/>
    <property type="project" value="UniProtKB-SubCell"/>
</dbReference>
<dbReference type="PANTHER" id="PTHR22883">
    <property type="entry name" value="ZINC FINGER DHHC DOMAIN CONTAINING PROTEIN"/>
    <property type="match status" value="1"/>
</dbReference>
<evidence type="ECO:0000256" key="6">
    <source>
        <dbReference type="ARBA" id="ARBA00023136"/>
    </source>
</evidence>
<dbReference type="Proteomes" id="UP000694867">
    <property type="component" value="Unplaced"/>
</dbReference>
<dbReference type="EC" id="2.3.1.225" evidence="10"/>
<dbReference type="GO" id="GO:0006612">
    <property type="term" value="P:protein targeting to membrane"/>
    <property type="evidence" value="ECO:0007669"/>
    <property type="project" value="TreeGrafter"/>
</dbReference>
<sequence>MGILLSPGTYNLQLTFTPTQIAKIRWSIQTSVLFMRGAESQECRSDQKLCKLKIPVFTNPASCCGAVDCHCIYALITFPLLFLLAIQSFYSMIISFAAMIIILRLVNGHSHRERIRSKFFLVWGILSYVQLLLLFQLVVVPQLKILLSENAVLTSLVVAALYFAQCSRRNPGILNPHRNEDETKILIEEEGVREGRCAVCLLPMPPRTSHCLMCGVCVLRRDHHCIWLDVCIGANNHRHFILGLFTLAAGLFYGANLTLTSICQPMMFWGLFLVPQSCPGVFDAWLDAWVYVSAVYAALVACLVTVVLLQQLLMVACNTTVYEIRKYQQLNGSLKPASLISNCFNFWVK</sequence>
<proteinExistence type="inferred from homology"/>
<dbReference type="CTD" id="33516"/>
<keyword evidence="12" id="KW-1185">Reference proteome</keyword>
<evidence type="ECO:0000256" key="8">
    <source>
        <dbReference type="ARBA" id="ARBA00023288"/>
    </source>
</evidence>
<reference evidence="13" key="1">
    <citation type="submission" date="2025-08" db="UniProtKB">
        <authorList>
            <consortium name="RefSeq"/>
        </authorList>
    </citation>
    <scope>IDENTIFICATION</scope>
</reference>
<feature type="transmembrane region" description="Helical" evidence="10">
    <location>
        <begin position="145"/>
        <end position="164"/>
    </location>
</feature>
<dbReference type="RefSeq" id="XP_003744810.1">
    <property type="nucleotide sequence ID" value="XM_003744762.1"/>
</dbReference>
<dbReference type="GO" id="GO:0019706">
    <property type="term" value="F:protein-cysteine S-palmitoyltransferase activity"/>
    <property type="evidence" value="ECO:0007669"/>
    <property type="project" value="UniProtKB-EC"/>
</dbReference>
<keyword evidence="8" id="KW-0449">Lipoprotein</keyword>
<evidence type="ECO:0000256" key="10">
    <source>
        <dbReference type="RuleBase" id="RU079119"/>
    </source>
</evidence>
<feature type="transmembrane region" description="Helical" evidence="10">
    <location>
        <begin position="288"/>
        <end position="309"/>
    </location>
</feature>
<organism evidence="12 13">
    <name type="scientific">Galendromus occidentalis</name>
    <name type="common">western predatory mite</name>
    <dbReference type="NCBI Taxonomy" id="34638"/>
    <lineage>
        <taxon>Eukaryota</taxon>
        <taxon>Metazoa</taxon>
        <taxon>Ecdysozoa</taxon>
        <taxon>Arthropoda</taxon>
        <taxon>Chelicerata</taxon>
        <taxon>Arachnida</taxon>
        <taxon>Acari</taxon>
        <taxon>Parasitiformes</taxon>
        <taxon>Mesostigmata</taxon>
        <taxon>Gamasina</taxon>
        <taxon>Phytoseioidea</taxon>
        <taxon>Phytoseiidae</taxon>
        <taxon>Typhlodrominae</taxon>
        <taxon>Galendromus</taxon>
    </lineage>
</organism>
<keyword evidence="9 10" id="KW-0012">Acyltransferase</keyword>
<dbReference type="Pfam" id="PF01529">
    <property type="entry name" value="DHHC"/>
    <property type="match status" value="1"/>
</dbReference>
<dbReference type="GO" id="GO:0005783">
    <property type="term" value="C:endoplasmic reticulum"/>
    <property type="evidence" value="ECO:0007669"/>
    <property type="project" value="TreeGrafter"/>
</dbReference>
<keyword evidence="2 10" id="KW-0808">Transferase</keyword>
<keyword evidence="5" id="KW-0333">Golgi apparatus</keyword>
<comment type="subcellular location">
    <subcellularLocation>
        <location evidence="1">Golgi apparatus</location>
        <location evidence="1">trans-Golgi network membrane</location>
        <topology evidence="1">Multi-pass membrane protein</topology>
    </subcellularLocation>
</comment>
<dbReference type="GeneID" id="100899282"/>
<evidence type="ECO:0000259" key="11">
    <source>
        <dbReference type="Pfam" id="PF01529"/>
    </source>
</evidence>
<dbReference type="KEGG" id="goe:100899282"/>
<dbReference type="PROSITE" id="PS50216">
    <property type="entry name" value="DHHC"/>
    <property type="match status" value="1"/>
</dbReference>
<evidence type="ECO:0000256" key="7">
    <source>
        <dbReference type="ARBA" id="ARBA00023139"/>
    </source>
</evidence>